<gene>
    <name evidence="2" type="ORF">CHT98_19420</name>
</gene>
<protein>
    <recommendedName>
        <fullName evidence="4">Stress-induced acidophilic repeat protein</fullName>
    </recommendedName>
</protein>
<evidence type="ECO:0008006" key="4">
    <source>
        <dbReference type="Google" id="ProtNLM"/>
    </source>
</evidence>
<proteinExistence type="predicted"/>
<dbReference type="InterPro" id="IPR019626">
    <property type="entry name" value="Stress-induced_KGG_rpt"/>
</dbReference>
<name>A0A235HA48_AZOBR</name>
<feature type="compositionally biased region" description="Polar residues" evidence="1">
    <location>
        <begin position="1"/>
        <end position="22"/>
    </location>
</feature>
<dbReference type="RefSeq" id="WP_094305139.1">
    <property type="nucleotide sequence ID" value="NZ_NOWT01000020.1"/>
</dbReference>
<evidence type="ECO:0000256" key="1">
    <source>
        <dbReference type="SAM" id="MobiDB-lite"/>
    </source>
</evidence>
<dbReference type="EMBL" id="NOWT01000020">
    <property type="protein sequence ID" value="OYD82612.1"/>
    <property type="molecule type" value="Genomic_DNA"/>
</dbReference>
<dbReference type="InterPro" id="IPR052590">
    <property type="entry name" value="Stress/Virulence-Domain"/>
</dbReference>
<dbReference type="PANTHER" id="PTHR36569:SF5">
    <property type="entry name" value="CONIDIATION-SPECIFIC PROTEIN 10 (EUROFUNG)"/>
    <property type="match status" value="1"/>
</dbReference>
<feature type="compositionally biased region" description="Polar residues" evidence="1">
    <location>
        <begin position="68"/>
        <end position="78"/>
    </location>
</feature>
<evidence type="ECO:0000313" key="2">
    <source>
        <dbReference type="EMBL" id="OYD82612.1"/>
    </source>
</evidence>
<dbReference type="Pfam" id="PF10685">
    <property type="entry name" value="KGG"/>
    <property type="match status" value="3"/>
</dbReference>
<comment type="caution">
    <text evidence="2">The sequence shown here is derived from an EMBL/GenBank/DDBJ whole genome shotgun (WGS) entry which is preliminary data.</text>
</comment>
<reference evidence="2 3" key="1">
    <citation type="submission" date="2017-07" db="EMBL/GenBank/DDBJ databases">
        <title>Whole genome sequence of Azospirillum brasilense 2A1, a potential biofertilizer strain.</title>
        <authorList>
            <person name="Fontana C.A."/>
            <person name="Toffoli L.M."/>
            <person name="Salazar S.M."/>
            <person name="Puglisi E."/>
            <person name="Pedraza R."/>
            <person name="Bassi D."/>
            <person name="Cocconcelli P.S."/>
        </authorList>
    </citation>
    <scope>NUCLEOTIDE SEQUENCE [LARGE SCALE GENOMIC DNA]</scope>
    <source>
        <strain evidence="2 3">2A1</strain>
    </source>
</reference>
<dbReference type="AlphaFoldDB" id="A0A235HA48"/>
<evidence type="ECO:0000313" key="3">
    <source>
        <dbReference type="Proteomes" id="UP000215367"/>
    </source>
</evidence>
<dbReference type="PANTHER" id="PTHR36569">
    <property type="match status" value="1"/>
</dbReference>
<sequence>MASKDNGQSEAQSGSGRTSNRGFASMDRDRQRQIASKGGESVPADKRSFSKNPELAAEAGRKGGRSVPASSRSFSKNPSLAAEAGRKGGQASHGGRGAAIRPGEGD</sequence>
<dbReference type="Proteomes" id="UP000215367">
    <property type="component" value="Unassembled WGS sequence"/>
</dbReference>
<feature type="compositionally biased region" description="Gly residues" evidence="1">
    <location>
        <begin position="87"/>
        <end position="97"/>
    </location>
</feature>
<accession>A0A235HA48</accession>
<organism evidence="2 3">
    <name type="scientific">Azospirillum brasilense</name>
    <dbReference type="NCBI Taxonomy" id="192"/>
    <lineage>
        <taxon>Bacteria</taxon>
        <taxon>Pseudomonadati</taxon>
        <taxon>Pseudomonadota</taxon>
        <taxon>Alphaproteobacteria</taxon>
        <taxon>Rhodospirillales</taxon>
        <taxon>Azospirillaceae</taxon>
        <taxon>Azospirillum</taxon>
    </lineage>
</organism>
<feature type="region of interest" description="Disordered" evidence="1">
    <location>
        <begin position="1"/>
        <end position="106"/>
    </location>
</feature>